<dbReference type="SUPFAM" id="SSF54427">
    <property type="entry name" value="NTF2-like"/>
    <property type="match status" value="1"/>
</dbReference>
<keyword evidence="3" id="KW-1185">Reference proteome</keyword>
<name>A0A9E8KQ29_9ALTE</name>
<dbReference type="RefSeq" id="WP_251811702.1">
    <property type="nucleotide sequence ID" value="NZ_CP101527.1"/>
</dbReference>
<dbReference type="Pfam" id="PF12680">
    <property type="entry name" value="SnoaL_2"/>
    <property type="match status" value="1"/>
</dbReference>
<gene>
    <name evidence="2" type="ORF">NNL22_05060</name>
</gene>
<proteinExistence type="predicted"/>
<evidence type="ECO:0000313" key="3">
    <source>
        <dbReference type="Proteomes" id="UP001164472"/>
    </source>
</evidence>
<dbReference type="EMBL" id="CP101527">
    <property type="protein sequence ID" value="UZW75953.1"/>
    <property type="molecule type" value="Genomic_DNA"/>
</dbReference>
<organism evidence="2 3">
    <name type="scientific">Alkalimarinus sediminis</name>
    <dbReference type="NCBI Taxonomy" id="1632866"/>
    <lineage>
        <taxon>Bacteria</taxon>
        <taxon>Pseudomonadati</taxon>
        <taxon>Pseudomonadota</taxon>
        <taxon>Gammaproteobacteria</taxon>
        <taxon>Alteromonadales</taxon>
        <taxon>Alteromonadaceae</taxon>
        <taxon>Alkalimarinus</taxon>
    </lineage>
</organism>
<dbReference type="InterPro" id="IPR032710">
    <property type="entry name" value="NTF2-like_dom_sf"/>
</dbReference>
<feature type="domain" description="SnoaL-like" evidence="1">
    <location>
        <begin position="45"/>
        <end position="126"/>
    </location>
</feature>
<dbReference type="AlphaFoldDB" id="A0A9E8KQ29"/>
<dbReference type="Proteomes" id="UP001164472">
    <property type="component" value="Chromosome"/>
</dbReference>
<evidence type="ECO:0000259" key="1">
    <source>
        <dbReference type="Pfam" id="PF12680"/>
    </source>
</evidence>
<evidence type="ECO:0000313" key="2">
    <source>
        <dbReference type="EMBL" id="UZW75953.1"/>
    </source>
</evidence>
<dbReference type="KEGG" id="asem:NNL22_05060"/>
<dbReference type="InterPro" id="IPR037401">
    <property type="entry name" value="SnoaL-like"/>
</dbReference>
<reference evidence="2" key="1">
    <citation type="submission" date="2022-07" db="EMBL/GenBank/DDBJ databases">
        <title>Alkalimarinus sp. nov., isolated from gut of a Alitta virens.</title>
        <authorList>
            <person name="Yang A.I."/>
            <person name="Shin N.-R."/>
        </authorList>
    </citation>
    <scope>NUCLEOTIDE SEQUENCE</scope>
    <source>
        <strain evidence="2">FA028</strain>
    </source>
</reference>
<accession>A0A9E8KQ29</accession>
<dbReference type="Gene3D" id="3.10.450.50">
    <property type="match status" value="1"/>
</dbReference>
<sequence>MTNSVKDRSSSSLNRVSELDSALELVEQFKWLYKSLNANNCNSGIVDAVYTQDMLFQDSFHRIEGVDELKEYFSALYLNLKSSEFTFHNHWIGNGSAMLTWTMTYSHPRLNGGREISMEGATEIRFGEKVYYHKDYFDGGSLLYEHVPVLGTVIKQLKKYMAK</sequence>
<protein>
    <submittedName>
        <fullName evidence="2">Nuclear transport factor 2 family protein</fullName>
    </submittedName>
</protein>